<organism evidence="1 2">
    <name type="scientific">Acinetobacter junii CIP 107470 = MTCC 11364</name>
    <dbReference type="NCBI Taxonomy" id="1217666"/>
    <lineage>
        <taxon>Bacteria</taxon>
        <taxon>Pseudomonadati</taxon>
        <taxon>Pseudomonadota</taxon>
        <taxon>Gammaproteobacteria</taxon>
        <taxon>Moraxellales</taxon>
        <taxon>Moraxellaceae</taxon>
        <taxon>Acinetobacter</taxon>
    </lineage>
</organism>
<sequence>MMVLYGWKYSGNAQIVAVPMTTGTSAQEQKIIFLCQL</sequence>
<dbReference type="AlphaFoldDB" id="S7YFS3"/>
<comment type="caution">
    <text evidence="1">The sequence shown here is derived from an EMBL/GenBank/DDBJ whole genome shotgun (WGS) entry which is preliminary data.</text>
</comment>
<dbReference type="PATRIC" id="fig|1330047.3.peg.729"/>
<gene>
    <name evidence="1" type="ORF">L292_2107</name>
</gene>
<proteinExistence type="predicted"/>
<dbReference type="Proteomes" id="UP000018420">
    <property type="component" value="Unassembled WGS sequence"/>
</dbReference>
<dbReference type="EMBL" id="ASYZ01000033">
    <property type="protein sequence ID" value="EPR86873.1"/>
    <property type="molecule type" value="Genomic_DNA"/>
</dbReference>
<protein>
    <submittedName>
        <fullName evidence="1">Uncharacterized protein</fullName>
    </submittedName>
</protein>
<evidence type="ECO:0000313" key="1">
    <source>
        <dbReference type="EMBL" id="EPR86873.1"/>
    </source>
</evidence>
<name>S7YFS3_ACIJU</name>
<accession>S7YFS3</accession>
<evidence type="ECO:0000313" key="2">
    <source>
        <dbReference type="Proteomes" id="UP000018420"/>
    </source>
</evidence>
<reference evidence="1 2" key="1">
    <citation type="submission" date="2013-05" db="EMBL/GenBank/DDBJ databases">
        <title>Genome assembly of Acinetobacter junii MTCC 11364.</title>
        <authorList>
            <person name="Khatri I."/>
            <person name="Singh N.K."/>
            <person name="Subramanian S."/>
            <person name="Mayilraj S."/>
        </authorList>
    </citation>
    <scope>NUCLEOTIDE SEQUENCE [LARGE SCALE GENOMIC DNA]</scope>
    <source>
        <strain evidence="1 2">MTCC 11364</strain>
    </source>
</reference>